<dbReference type="RefSeq" id="WP_309868235.1">
    <property type="nucleotide sequence ID" value="NZ_JAVDQG010000008.1"/>
</dbReference>
<comment type="caution">
    <text evidence="3">The sequence shown here is derived from an EMBL/GenBank/DDBJ whole genome shotgun (WGS) entry which is preliminary data.</text>
</comment>
<evidence type="ECO:0000313" key="4">
    <source>
        <dbReference type="Proteomes" id="UP001185012"/>
    </source>
</evidence>
<evidence type="ECO:0000313" key="3">
    <source>
        <dbReference type="EMBL" id="MDR6227274.1"/>
    </source>
</evidence>
<organism evidence="3 4">
    <name type="scientific">Desmospora profundinema</name>
    <dbReference type="NCBI Taxonomy" id="1571184"/>
    <lineage>
        <taxon>Bacteria</taxon>
        <taxon>Bacillati</taxon>
        <taxon>Bacillota</taxon>
        <taxon>Bacilli</taxon>
        <taxon>Bacillales</taxon>
        <taxon>Thermoactinomycetaceae</taxon>
        <taxon>Desmospora</taxon>
    </lineage>
</organism>
<proteinExistence type="predicted"/>
<dbReference type="Proteomes" id="UP001185012">
    <property type="component" value="Unassembled WGS sequence"/>
</dbReference>
<keyword evidence="1" id="KW-0238">DNA-binding</keyword>
<dbReference type="CDD" id="cd00093">
    <property type="entry name" value="HTH_XRE"/>
    <property type="match status" value="1"/>
</dbReference>
<sequence length="123" mass="14040">MFLDRLSELRKQKKWSIQEAADRLGIPKSTYAGYESGYRRPSLEALTLMADLFETSLDDLMGRVNDSTFHSGEENKMDTLELTKLGEVNLTVDGKSLSVEEIHQLIAFIRAKRELEKYENIPG</sequence>
<dbReference type="SUPFAM" id="SSF47413">
    <property type="entry name" value="lambda repressor-like DNA-binding domains"/>
    <property type="match status" value="1"/>
</dbReference>
<evidence type="ECO:0000259" key="2">
    <source>
        <dbReference type="PROSITE" id="PS50943"/>
    </source>
</evidence>
<name>A0ABU1ISU8_9BACL</name>
<dbReference type="PROSITE" id="PS50943">
    <property type="entry name" value="HTH_CROC1"/>
    <property type="match status" value="1"/>
</dbReference>
<keyword evidence="4" id="KW-1185">Reference proteome</keyword>
<protein>
    <submittedName>
        <fullName evidence="3">Transcriptional regulator with XRE-family HTH domain</fullName>
    </submittedName>
</protein>
<dbReference type="Gene3D" id="1.10.260.40">
    <property type="entry name" value="lambda repressor-like DNA-binding domains"/>
    <property type="match status" value="1"/>
</dbReference>
<reference evidence="3 4" key="1">
    <citation type="submission" date="2023-07" db="EMBL/GenBank/DDBJ databases">
        <title>Genomic Encyclopedia of Type Strains, Phase IV (KMG-IV): sequencing the most valuable type-strain genomes for metagenomic binning, comparative biology and taxonomic classification.</title>
        <authorList>
            <person name="Goeker M."/>
        </authorList>
    </citation>
    <scope>NUCLEOTIDE SEQUENCE [LARGE SCALE GENOMIC DNA]</scope>
    <source>
        <strain evidence="3 4">DSM 45903</strain>
    </source>
</reference>
<dbReference type="InterPro" id="IPR001387">
    <property type="entry name" value="Cro/C1-type_HTH"/>
</dbReference>
<accession>A0ABU1ISU8</accession>
<dbReference type="EMBL" id="JAVDQG010000008">
    <property type="protein sequence ID" value="MDR6227274.1"/>
    <property type="molecule type" value="Genomic_DNA"/>
</dbReference>
<dbReference type="InterPro" id="IPR010982">
    <property type="entry name" value="Lambda_DNA-bd_dom_sf"/>
</dbReference>
<dbReference type="Pfam" id="PF01381">
    <property type="entry name" value="HTH_3"/>
    <property type="match status" value="1"/>
</dbReference>
<dbReference type="PANTHER" id="PTHR46558">
    <property type="entry name" value="TRACRIPTIONAL REGULATORY PROTEIN-RELATED-RELATED"/>
    <property type="match status" value="1"/>
</dbReference>
<feature type="domain" description="HTH cro/C1-type" evidence="2">
    <location>
        <begin position="6"/>
        <end position="60"/>
    </location>
</feature>
<dbReference type="PANTHER" id="PTHR46558:SF14">
    <property type="entry name" value="HTH-TYPE TRANSCRIPTIONAL REGULATOR ANSR"/>
    <property type="match status" value="1"/>
</dbReference>
<gene>
    <name evidence="3" type="ORF">JOE21_003289</name>
</gene>
<dbReference type="SMART" id="SM00530">
    <property type="entry name" value="HTH_XRE"/>
    <property type="match status" value="1"/>
</dbReference>
<evidence type="ECO:0000256" key="1">
    <source>
        <dbReference type="ARBA" id="ARBA00023125"/>
    </source>
</evidence>